<name>A0ABQ4Y7B9_9ASTR</name>
<dbReference type="EMBL" id="BQNB010010107">
    <property type="protein sequence ID" value="GJS72822.1"/>
    <property type="molecule type" value="Genomic_DNA"/>
</dbReference>
<keyword evidence="1" id="KW-0175">Coiled coil</keyword>
<feature type="region of interest" description="Disordered" evidence="2">
    <location>
        <begin position="384"/>
        <end position="408"/>
    </location>
</feature>
<protein>
    <submittedName>
        <fullName evidence="3">Uncharacterized protein</fullName>
    </submittedName>
</protein>
<gene>
    <name evidence="3" type="ORF">Tco_0705663</name>
</gene>
<evidence type="ECO:0000256" key="1">
    <source>
        <dbReference type="SAM" id="Coils"/>
    </source>
</evidence>
<proteinExistence type="predicted"/>
<organism evidence="3 4">
    <name type="scientific">Tanacetum coccineum</name>
    <dbReference type="NCBI Taxonomy" id="301880"/>
    <lineage>
        <taxon>Eukaryota</taxon>
        <taxon>Viridiplantae</taxon>
        <taxon>Streptophyta</taxon>
        <taxon>Embryophyta</taxon>
        <taxon>Tracheophyta</taxon>
        <taxon>Spermatophyta</taxon>
        <taxon>Magnoliopsida</taxon>
        <taxon>eudicotyledons</taxon>
        <taxon>Gunneridae</taxon>
        <taxon>Pentapetalae</taxon>
        <taxon>asterids</taxon>
        <taxon>campanulids</taxon>
        <taxon>Asterales</taxon>
        <taxon>Asteraceae</taxon>
        <taxon>Asteroideae</taxon>
        <taxon>Anthemideae</taxon>
        <taxon>Anthemidinae</taxon>
        <taxon>Tanacetum</taxon>
    </lineage>
</organism>
<comment type="caution">
    <text evidence="3">The sequence shown here is derived from an EMBL/GenBank/DDBJ whole genome shotgun (WGS) entry which is preliminary data.</text>
</comment>
<dbReference type="Proteomes" id="UP001151760">
    <property type="component" value="Unassembled WGS sequence"/>
</dbReference>
<reference evidence="3" key="1">
    <citation type="journal article" date="2022" name="Int. J. Mol. Sci.">
        <title>Draft Genome of Tanacetum Coccineum: Genomic Comparison of Closely Related Tanacetum-Family Plants.</title>
        <authorList>
            <person name="Yamashiro T."/>
            <person name="Shiraishi A."/>
            <person name="Nakayama K."/>
            <person name="Satake H."/>
        </authorList>
    </citation>
    <scope>NUCLEOTIDE SEQUENCE</scope>
</reference>
<evidence type="ECO:0000313" key="3">
    <source>
        <dbReference type="EMBL" id="GJS72822.1"/>
    </source>
</evidence>
<reference evidence="3" key="2">
    <citation type="submission" date="2022-01" db="EMBL/GenBank/DDBJ databases">
        <authorList>
            <person name="Yamashiro T."/>
            <person name="Shiraishi A."/>
            <person name="Satake H."/>
            <person name="Nakayama K."/>
        </authorList>
    </citation>
    <scope>NUCLEOTIDE SEQUENCE</scope>
</reference>
<evidence type="ECO:0000256" key="2">
    <source>
        <dbReference type="SAM" id="MobiDB-lite"/>
    </source>
</evidence>
<accession>A0ABQ4Y7B9</accession>
<sequence length="592" mass="68240">MKGLSECKESESNVRRIQVKDVVKDAKNHFNLLVTGMDIQLRSAVSISCPDKFACKVDSLVKFTCSKGDLTLVDMMPNIETTNTSPTINVSRSVDDDLLLPQLLDSRGGSHITNVPTFDKDDFTRPSDIKDTKIAALRLKFNAFKALEGEKDATMQITNMVFNLRLVLESKDDEGMRSLLGDSVECVDLVVTLMVELEDEDAEEDSFKQGRKISNIDKDPTISLVHPEKDMEYDFDVSTAEGFTTANVLVTTASAFISTASATPQVSTAAANLVYIRRSAEKRKDKGKAIIKDDESVKKKSKKQLEQERLGHEEAIRLQEQINEEENQRITRDAEIAKQLQEEFDRARQEQEVVTEADQAHDIDWSDPAVLRYHALQNRSFSVAERSRKDSYEDNAKKHKLEDDAEKKELRDSMDVVPRDDIAIYVESLATKYPIVDWKTHVLTENMMYYQIIRADRSSRNYKIFGEMLDDFDRQDVLDLHRLVQERYDTTSPEGYDFLLWGDLKILFEPNEEDEIWKNQQDYNLISWRLFDTCGIHMLLMHTGNSIHIMIEKNYPLIQEMLSRMLSRRLEVDQESEMTFELLRFIRSQLHQ</sequence>
<feature type="coiled-coil region" evidence="1">
    <location>
        <begin position="302"/>
        <end position="357"/>
    </location>
</feature>
<feature type="compositionally biased region" description="Basic and acidic residues" evidence="2">
    <location>
        <begin position="385"/>
        <end position="408"/>
    </location>
</feature>
<evidence type="ECO:0000313" key="4">
    <source>
        <dbReference type="Proteomes" id="UP001151760"/>
    </source>
</evidence>
<keyword evidence="4" id="KW-1185">Reference proteome</keyword>